<accession>A0A381J830</accession>
<dbReference type="UniPathway" id="UPA00050">
    <property type="reaction ID" value="UER00063"/>
</dbReference>
<dbReference type="SUPFAM" id="SSF55347">
    <property type="entry name" value="Glyceraldehyde-3-phosphate dehydrogenase-like, C-terminal domain"/>
    <property type="match status" value="1"/>
</dbReference>
<dbReference type="PANTHER" id="PTHR43331:SF1">
    <property type="entry name" value="HOMOSERINE DEHYDROGENASE"/>
    <property type="match status" value="1"/>
</dbReference>
<keyword evidence="8 14" id="KW-0560">Oxidoreductase</keyword>
<dbReference type="Gene3D" id="3.30.360.10">
    <property type="entry name" value="Dihydrodipicolinate Reductase, domain 2"/>
    <property type="match status" value="1"/>
</dbReference>
<evidence type="ECO:0000256" key="10">
    <source>
        <dbReference type="ARBA" id="ARBA00023167"/>
    </source>
</evidence>
<dbReference type="GO" id="GO:0009086">
    <property type="term" value="P:methionine biosynthetic process"/>
    <property type="evidence" value="ECO:0007669"/>
    <property type="project" value="UniProtKB-KW"/>
</dbReference>
<dbReference type="Pfam" id="PF03447">
    <property type="entry name" value="NAD_binding_3"/>
    <property type="match status" value="1"/>
</dbReference>
<dbReference type="GO" id="GO:0004412">
    <property type="term" value="F:homoserine dehydrogenase activity"/>
    <property type="evidence" value="ECO:0007669"/>
    <property type="project" value="UniProtKB-EC"/>
</dbReference>
<dbReference type="AlphaFoldDB" id="A0A381J830"/>
<dbReference type="PANTHER" id="PTHR43331">
    <property type="entry name" value="HOMOSERINE DEHYDROGENASE"/>
    <property type="match status" value="1"/>
</dbReference>
<comment type="pathway">
    <text evidence="1">Amino-acid biosynthesis; L-threonine biosynthesis; L-threonine from L-aspartate: step 3/5.</text>
</comment>
<keyword evidence="6" id="KW-0028">Amino-acid biosynthesis</keyword>
<evidence type="ECO:0000256" key="11">
    <source>
        <dbReference type="ARBA" id="ARBA00048841"/>
    </source>
</evidence>
<keyword evidence="15" id="KW-1185">Reference proteome</keyword>
<dbReference type="FunFam" id="3.30.360.10:FF:000005">
    <property type="entry name" value="Homoserine dehydrogenase"/>
    <property type="match status" value="1"/>
</dbReference>
<evidence type="ECO:0000256" key="8">
    <source>
        <dbReference type="ARBA" id="ARBA00023002"/>
    </source>
</evidence>
<evidence type="ECO:0000256" key="1">
    <source>
        <dbReference type="ARBA" id="ARBA00005056"/>
    </source>
</evidence>
<dbReference type="Gene3D" id="3.40.50.720">
    <property type="entry name" value="NAD(P)-binding Rossmann-like Domain"/>
    <property type="match status" value="1"/>
</dbReference>
<dbReference type="Proteomes" id="UP000254664">
    <property type="component" value="Unassembled WGS sequence"/>
</dbReference>
<dbReference type="NCBIfam" id="NF004976">
    <property type="entry name" value="PRK06349.1"/>
    <property type="match status" value="1"/>
</dbReference>
<protein>
    <recommendedName>
        <fullName evidence="5">Homoserine dehydrogenase</fullName>
        <ecNumber evidence="4">1.1.1.3</ecNumber>
    </recommendedName>
</protein>
<dbReference type="SUPFAM" id="SSF51735">
    <property type="entry name" value="NAD(P)-binding Rossmann-fold domains"/>
    <property type="match status" value="1"/>
</dbReference>
<dbReference type="GO" id="GO:0009088">
    <property type="term" value="P:threonine biosynthetic process"/>
    <property type="evidence" value="ECO:0007669"/>
    <property type="project" value="UniProtKB-UniPathway"/>
</dbReference>
<organism evidence="14 15">
    <name type="scientific">Clostridium putrefaciens</name>
    <dbReference type="NCBI Taxonomy" id="99675"/>
    <lineage>
        <taxon>Bacteria</taxon>
        <taxon>Bacillati</taxon>
        <taxon>Bacillota</taxon>
        <taxon>Clostridia</taxon>
        <taxon>Eubacteriales</taxon>
        <taxon>Clostridiaceae</taxon>
        <taxon>Clostridium</taxon>
    </lineage>
</organism>
<comment type="catalytic activity">
    <reaction evidence="11">
        <text>L-homoserine + NADP(+) = L-aspartate 4-semialdehyde + NADPH + H(+)</text>
        <dbReference type="Rhea" id="RHEA:15761"/>
        <dbReference type="ChEBI" id="CHEBI:15378"/>
        <dbReference type="ChEBI" id="CHEBI:57476"/>
        <dbReference type="ChEBI" id="CHEBI:57783"/>
        <dbReference type="ChEBI" id="CHEBI:58349"/>
        <dbReference type="ChEBI" id="CHEBI:537519"/>
        <dbReference type="EC" id="1.1.1.3"/>
    </reaction>
    <physiologicalReaction direction="right-to-left" evidence="11">
        <dbReference type="Rhea" id="RHEA:15763"/>
    </physiologicalReaction>
</comment>
<dbReference type="Pfam" id="PF00742">
    <property type="entry name" value="Homoserine_dh"/>
    <property type="match status" value="1"/>
</dbReference>
<gene>
    <name evidence="14" type="primary">hom</name>
    <name evidence="14" type="ORF">NCTC9836_01470</name>
</gene>
<dbReference type="Gene3D" id="3.30.70.260">
    <property type="match status" value="1"/>
</dbReference>
<evidence type="ECO:0000256" key="4">
    <source>
        <dbReference type="ARBA" id="ARBA00013213"/>
    </source>
</evidence>
<evidence type="ECO:0000259" key="13">
    <source>
        <dbReference type="Pfam" id="PF03447"/>
    </source>
</evidence>
<keyword evidence="9" id="KW-0915">Sodium</keyword>
<dbReference type="GO" id="GO:0050661">
    <property type="term" value="F:NADP binding"/>
    <property type="evidence" value="ECO:0007669"/>
    <property type="project" value="InterPro"/>
</dbReference>
<dbReference type="EMBL" id="UFWZ01000001">
    <property type="protein sequence ID" value="SUY47143.1"/>
    <property type="molecule type" value="Genomic_DNA"/>
</dbReference>
<comment type="pathway">
    <text evidence="2">Amino-acid biosynthesis; L-methionine biosynthesis via de novo pathway; L-homoserine from L-aspartate: step 3/3.</text>
</comment>
<evidence type="ECO:0000256" key="3">
    <source>
        <dbReference type="ARBA" id="ARBA00006753"/>
    </source>
</evidence>
<evidence type="ECO:0000313" key="14">
    <source>
        <dbReference type="EMBL" id="SUY47143.1"/>
    </source>
</evidence>
<evidence type="ECO:0000256" key="2">
    <source>
        <dbReference type="ARBA" id="ARBA00005062"/>
    </source>
</evidence>
<dbReference type="InterPro" id="IPR036291">
    <property type="entry name" value="NAD(P)-bd_dom_sf"/>
</dbReference>
<name>A0A381J830_9CLOT</name>
<feature type="domain" description="Homoserine dehydrogenase catalytic" evidence="12">
    <location>
        <begin position="91"/>
        <end position="269"/>
    </location>
</feature>
<evidence type="ECO:0000256" key="7">
    <source>
        <dbReference type="ARBA" id="ARBA00022697"/>
    </source>
</evidence>
<evidence type="ECO:0000256" key="6">
    <source>
        <dbReference type="ARBA" id="ARBA00022605"/>
    </source>
</evidence>
<proteinExistence type="inferred from homology"/>
<evidence type="ECO:0000259" key="12">
    <source>
        <dbReference type="Pfam" id="PF00742"/>
    </source>
</evidence>
<evidence type="ECO:0000313" key="15">
    <source>
        <dbReference type="Proteomes" id="UP000254664"/>
    </source>
</evidence>
<dbReference type="UniPathway" id="UPA00051">
    <property type="reaction ID" value="UER00465"/>
</dbReference>
<keyword evidence="7" id="KW-0791">Threonine biosynthesis</keyword>
<dbReference type="EC" id="1.1.1.3" evidence="4"/>
<keyword evidence="10" id="KW-0486">Methionine biosynthesis</keyword>
<dbReference type="InterPro" id="IPR005106">
    <property type="entry name" value="Asp/hSer_DH_NAD-bd"/>
</dbReference>
<evidence type="ECO:0000256" key="9">
    <source>
        <dbReference type="ARBA" id="ARBA00023053"/>
    </source>
</evidence>
<dbReference type="InterPro" id="IPR001342">
    <property type="entry name" value="HDH_cat"/>
</dbReference>
<evidence type="ECO:0000256" key="5">
    <source>
        <dbReference type="ARBA" id="ARBA00013376"/>
    </source>
</evidence>
<sequence>MNKKRNTIVNKDLLTDNYKDILDDPEINIVVEVIGGMNPAFEYIKSALKRGKHVVTANKEVVANYLEELLELSEKNNKRIFFEASVGGGIPIIKSLSQIALINDITQIKGIINGTSNFILTKMVDDCTSFNDSLALAKELGYAEANAKDDVEGDDVARKLSILSSLAFKTKVSAESILYRGISSIDKIDILNFKNMNKSIKLIATAIKDDNRISACVEPTLIEENSQFATVNNCFNMISITGNTVQELQFYGQGAGEKPTANAVVSDIIDAIKPTYSVCSLKKYKEKYDIDAHIFNGDYYFRVTTSGEKENEDIINLLIKSKISYEILEKTCNLVLKIKSIYEDKMDKFISKFKTRYENFCYVRIAK</sequence>
<comment type="similarity">
    <text evidence="3">Belongs to the homoserine dehydrogenase family.</text>
</comment>
<reference evidence="14 15" key="1">
    <citation type="submission" date="2018-06" db="EMBL/GenBank/DDBJ databases">
        <authorList>
            <consortium name="Pathogen Informatics"/>
            <person name="Doyle S."/>
        </authorList>
    </citation>
    <scope>NUCLEOTIDE SEQUENCE [LARGE SCALE GENOMIC DNA]</scope>
    <source>
        <strain evidence="14 15">NCTC9836</strain>
    </source>
</reference>
<feature type="domain" description="Aspartate/homoserine dehydrogenase NAD-binding" evidence="13">
    <location>
        <begin position="3"/>
        <end position="83"/>
    </location>
</feature>